<feature type="region of interest" description="Disordered" evidence="1">
    <location>
        <begin position="212"/>
        <end position="234"/>
    </location>
</feature>
<organism evidence="2 3">
    <name type="scientific">Mytilus galloprovincialis</name>
    <name type="common">Mediterranean mussel</name>
    <dbReference type="NCBI Taxonomy" id="29158"/>
    <lineage>
        <taxon>Eukaryota</taxon>
        <taxon>Metazoa</taxon>
        <taxon>Spiralia</taxon>
        <taxon>Lophotrochozoa</taxon>
        <taxon>Mollusca</taxon>
        <taxon>Bivalvia</taxon>
        <taxon>Autobranchia</taxon>
        <taxon>Pteriomorphia</taxon>
        <taxon>Mytilida</taxon>
        <taxon>Mytiloidea</taxon>
        <taxon>Mytilidae</taxon>
        <taxon>Mytilinae</taxon>
        <taxon>Mytilus</taxon>
    </lineage>
</organism>
<evidence type="ECO:0000256" key="1">
    <source>
        <dbReference type="SAM" id="MobiDB-lite"/>
    </source>
</evidence>
<dbReference type="EMBL" id="UYJE01006866">
    <property type="protein sequence ID" value="VDI49722.1"/>
    <property type="molecule type" value="Genomic_DNA"/>
</dbReference>
<reference evidence="2" key="1">
    <citation type="submission" date="2018-11" db="EMBL/GenBank/DDBJ databases">
        <authorList>
            <person name="Alioto T."/>
            <person name="Alioto T."/>
        </authorList>
    </citation>
    <scope>NUCLEOTIDE SEQUENCE</scope>
</reference>
<name>A0A8B6FIF1_MYTGA</name>
<comment type="caution">
    <text evidence="2">The sequence shown here is derived from an EMBL/GenBank/DDBJ whole genome shotgun (WGS) entry which is preliminary data.</text>
</comment>
<gene>
    <name evidence="2" type="ORF">MGAL_10B083602</name>
</gene>
<dbReference type="Proteomes" id="UP000596742">
    <property type="component" value="Unassembled WGS sequence"/>
</dbReference>
<protein>
    <submittedName>
        <fullName evidence="2">Uncharacterized protein</fullName>
    </submittedName>
</protein>
<dbReference type="OrthoDB" id="6123545at2759"/>
<evidence type="ECO:0000313" key="3">
    <source>
        <dbReference type="Proteomes" id="UP000596742"/>
    </source>
</evidence>
<accession>A0A8B6FIF1</accession>
<keyword evidence="3" id="KW-1185">Reference proteome</keyword>
<dbReference type="AlphaFoldDB" id="A0A8B6FIF1"/>
<proteinExistence type="predicted"/>
<evidence type="ECO:0000313" key="2">
    <source>
        <dbReference type="EMBL" id="VDI49722.1"/>
    </source>
</evidence>
<sequence>MRNPEQKGQHRGSQPAGKMLKSLGFYTCPKSGKRERTCVQSRTDRKCPVKNCPVVVDRRDVKRHCFEEHLSEIFQTYHSKRLMEDRRFHQHRAYVVMLIAKWLTRQETVTAKDLVNFLNEKSFVPRSTHVTGIQMQVHRTVYTEELTQLNANFWPVLVNKTQVKSAILTKEGEEDNVQSEKEERTIVMEGKEEIYYESENLNVRSTSYSLVENKSKKRKLPSSIEDNDTDAHHTSKNETAILLGRQVSQLAESQVEPSSSQLKSRQSPQVPTIVVIQYERFAVYGKSKFYDGTVQGSNRTFP</sequence>